<organism evidence="2 3">
    <name type="scientific">Anopheles melas</name>
    <dbReference type="NCBI Taxonomy" id="34690"/>
    <lineage>
        <taxon>Eukaryota</taxon>
        <taxon>Metazoa</taxon>
        <taxon>Ecdysozoa</taxon>
        <taxon>Arthropoda</taxon>
        <taxon>Hexapoda</taxon>
        <taxon>Insecta</taxon>
        <taxon>Pterygota</taxon>
        <taxon>Neoptera</taxon>
        <taxon>Endopterygota</taxon>
        <taxon>Diptera</taxon>
        <taxon>Nematocera</taxon>
        <taxon>Culicoidea</taxon>
        <taxon>Culicidae</taxon>
        <taxon>Anophelinae</taxon>
        <taxon>Anopheles</taxon>
    </lineage>
</organism>
<reference evidence="2" key="2">
    <citation type="submission" date="2020-05" db="UniProtKB">
        <authorList>
            <consortium name="EnsemblMetazoa"/>
        </authorList>
    </citation>
    <scope>IDENTIFICATION</scope>
    <source>
        <strain evidence="2">CM1001059</strain>
    </source>
</reference>
<dbReference type="AlphaFoldDB" id="A0A182UDX4"/>
<evidence type="ECO:0000313" key="3">
    <source>
        <dbReference type="Proteomes" id="UP000075902"/>
    </source>
</evidence>
<keyword evidence="1" id="KW-0812">Transmembrane</keyword>
<dbReference type="VEuPathDB" id="VectorBase:AMEC018654"/>
<name>A0A182UDX4_9DIPT</name>
<dbReference type="Proteomes" id="UP000075902">
    <property type="component" value="Unassembled WGS sequence"/>
</dbReference>
<feature type="transmembrane region" description="Helical" evidence="1">
    <location>
        <begin position="65"/>
        <end position="86"/>
    </location>
</feature>
<evidence type="ECO:0000313" key="2">
    <source>
        <dbReference type="EnsemblMetazoa" id="AMEC018654-PA"/>
    </source>
</evidence>
<protein>
    <submittedName>
        <fullName evidence="2">Uncharacterized protein</fullName>
    </submittedName>
</protein>
<accession>A0A182UDX4</accession>
<keyword evidence="1" id="KW-0472">Membrane</keyword>
<dbReference type="EnsemblMetazoa" id="AMEC018654-RA">
    <property type="protein sequence ID" value="AMEC018654-PA"/>
    <property type="gene ID" value="AMEC018654"/>
</dbReference>
<evidence type="ECO:0000256" key="1">
    <source>
        <dbReference type="SAM" id="Phobius"/>
    </source>
</evidence>
<feature type="transmembrane region" description="Helical" evidence="1">
    <location>
        <begin position="25"/>
        <end position="53"/>
    </location>
</feature>
<keyword evidence="3" id="KW-1185">Reference proteome</keyword>
<proteinExistence type="predicted"/>
<reference evidence="3" key="1">
    <citation type="submission" date="2014-01" db="EMBL/GenBank/DDBJ databases">
        <title>The Genome Sequence of Anopheles melas CM1001059_A (V2).</title>
        <authorList>
            <consortium name="The Broad Institute Genomics Platform"/>
            <person name="Neafsey D.E."/>
            <person name="Besansky N."/>
            <person name="Howell P."/>
            <person name="Walton C."/>
            <person name="Young S.K."/>
            <person name="Zeng Q."/>
            <person name="Gargeya S."/>
            <person name="Fitzgerald M."/>
            <person name="Haas B."/>
            <person name="Abouelleil A."/>
            <person name="Allen A.W."/>
            <person name="Alvarado L."/>
            <person name="Arachchi H.M."/>
            <person name="Berlin A.M."/>
            <person name="Chapman S.B."/>
            <person name="Gainer-Dewar J."/>
            <person name="Goldberg J."/>
            <person name="Griggs A."/>
            <person name="Gujja S."/>
            <person name="Hansen M."/>
            <person name="Howarth C."/>
            <person name="Imamovic A."/>
            <person name="Ireland A."/>
            <person name="Larimer J."/>
            <person name="McCowan C."/>
            <person name="Murphy C."/>
            <person name="Pearson M."/>
            <person name="Poon T.W."/>
            <person name="Priest M."/>
            <person name="Roberts A."/>
            <person name="Saif S."/>
            <person name="Shea T."/>
            <person name="Sisk P."/>
            <person name="Sykes S."/>
            <person name="Wortman J."/>
            <person name="Nusbaum C."/>
            <person name="Birren B."/>
        </authorList>
    </citation>
    <scope>NUCLEOTIDE SEQUENCE [LARGE SCALE GENOMIC DNA]</scope>
    <source>
        <strain evidence="3">CM1001059</strain>
    </source>
</reference>
<keyword evidence="1" id="KW-1133">Transmembrane helix</keyword>
<sequence length="220" mass="24232">MYSSLLVGVAGVEDGPLLLPLAPLLLAPLLAGPFEALPAGLDMVAIMLFGMVVRLFGMLLPILQAILLFVPILFAILPSIVVPWLFNCCDIFRMPTTSATKPARWVARKPRECNRDRLGFGRPSLARSAHALVFAHAPAVRAFFRSESATYGAFFRSLNQRRSSETLESVSDAIAQPAPCLGWVERCGPHELCWACWDWGLRAGRFLRPVCPPEYRITAP</sequence>